<feature type="domain" description="RCK C-terminal" evidence="5">
    <location>
        <begin position="125"/>
        <end position="210"/>
    </location>
</feature>
<dbReference type="AlphaFoldDB" id="A0A0K9F6M4"/>
<reference evidence="6" key="1">
    <citation type="submission" date="2015-07" db="EMBL/GenBank/DDBJ databases">
        <title>MeaNS - Measles Nucleotide Surveillance Program.</title>
        <authorList>
            <person name="Tran T."/>
            <person name="Druce J."/>
        </authorList>
    </citation>
    <scope>NUCLEOTIDE SEQUENCE</scope>
    <source>
        <strain evidence="6">DSM 23493</strain>
    </source>
</reference>
<sequence length="211" mass="24308">MQLEKNVQVKQPKYQQIAVDLASKIVERKYRIGDKIYARSSLASQYNVSAETARRAIAVLQDLEIVEATKGSGVIIISYEKAAHFVRQFHDVQSVHELQHELMTSIQKQHQELINLQEKTKQLISRTEHFRSVNPFIPYQLEMTAESPCIHQTVQELNFWQNTSSTIVGIRRQNELLLSPGPYVSLEEGDIIYFIGNDESFARVQSFLYPN</sequence>
<dbReference type="Proteomes" id="UP000037326">
    <property type="component" value="Unassembled WGS sequence"/>
</dbReference>
<proteinExistence type="predicted"/>
<protein>
    <submittedName>
        <fullName evidence="6">GntR family transcriptional regulator</fullName>
    </submittedName>
</protein>
<dbReference type="SUPFAM" id="SSF116726">
    <property type="entry name" value="TrkA C-terminal domain-like"/>
    <property type="match status" value="1"/>
</dbReference>
<evidence type="ECO:0000313" key="8">
    <source>
        <dbReference type="Proteomes" id="UP000037326"/>
    </source>
</evidence>
<dbReference type="Pfam" id="PF00392">
    <property type="entry name" value="GntR"/>
    <property type="match status" value="1"/>
</dbReference>
<dbReference type="SMART" id="SM00345">
    <property type="entry name" value="HTH_GNTR"/>
    <property type="match status" value="1"/>
</dbReference>
<dbReference type="InterPro" id="IPR036721">
    <property type="entry name" value="RCK_C_sf"/>
</dbReference>
<evidence type="ECO:0000313" key="6">
    <source>
        <dbReference type="EMBL" id="KMY29761.1"/>
    </source>
</evidence>
<dbReference type="Gene3D" id="1.10.10.10">
    <property type="entry name" value="Winged helix-like DNA-binding domain superfamily/Winged helix DNA-binding domain"/>
    <property type="match status" value="1"/>
</dbReference>
<reference evidence="7 9" key="3">
    <citation type="submission" date="2022-05" db="EMBL/GenBank/DDBJ databases">
        <title>Genome Sequencing of Bee-Associated Microbes.</title>
        <authorList>
            <person name="Dunlap C."/>
        </authorList>
    </citation>
    <scope>NUCLEOTIDE SEQUENCE [LARGE SCALE GENOMIC DNA]</scope>
    <source>
        <strain evidence="7 9">NRRL BD-083</strain>
    </source>
</reference>
<dbReference type="PANTHER" id="PTHR44846:SF17">
    <property type="entry name" value="GNTR-FAMILY TRANSCRIPTIONAL REGULATOR"/>
    <property type="match status" value="1"/>
</dbReference>
<dbReference type="InterPro" id="IPR000524">
    <property type="entry name" value="Tscrpt_reg_HTH_GntR"/>
</dbReference>
<reference evidence="8" key="2">
    <citation type="submission" date="2015-07" db="EMBL/GenBank/DDBJ databases">
        <authorList>
            <consortium name="Consortium for Microbial Forensics and Genomics (microFORGE)"/>
            <person name="Knight B.M."/>
            <person name="Roberts D.P."/>
            <person name="Lin D."/>
            <person name="Hari K."/>
            <person name="Fletcher J."/>
            <person name="Melcher U."/>
            <person name="Blagden T."/>
            <person name="Winegar R.A."/>
        </authorList>
    </citation>
    <scope>NUCLEOTIDE SEQUENCE [LARGE SCALE GENOMIC DNA]</scope>
    <source>
        <strain evidence="8">DSM 23493</strain>
    </source>
</reference>
<dbReference type="SUPFAM" id="SSF46785">
    <property type="entry name" value="Winged helix' DNA-binding domain"/>
    <property type="match status" value="1"/>
</dbReference>
<dbReference type="InterPro" id="IPR050679">
    <property type="entry name" value="Bact_HTH_transcr_reg"/>
</dbReference>
<dbReference type="GO" id="GO:0003700">
    <property type="term" value="F:DNA-binding transcription factor activity"/>
    <property type="evidence" value="ECO:0007669"/>
    <property type="project" value="InterPro"/>
</dbReference>
<evidence type="ECO:0000256" key="2">
    <source>
        <dbReference type="ARBA" id="ARBA00023125"/>
    </source>
</evidence>
<feature type="domain" description="HTH gntR-type" evidence="4">
    <location>
        <begin position="11"/>
        <end position="79"/>
    </location>
</feature>
<dbReference type="PANTHER" id="PTHR44846">
    <property type="entry name" value="MANNOSYL-D-GLYCERATE TRANSPORT/METABOLISM SYSTEM REPRESSOR MNGR-RELATED"/>
    <property type="match status" value="1"/>
</dbReference>
<name>A0A0K9F6M4_9BACI</name>
<keyword evidence="9" id="KW-1185">Reference proteome</keyword>
<dbReference type="Pfam" id="PF02080">
    <property type="entry name" value="TrkA_C"/>
    <property type="match status" value="1"/>
</dbReference>
<dbReference type="RefSeq" id="WP_049668662.1">
    <property type="nucleotide sequence ID" value="NZ_JAMDLZ010000004.1"/>
</dbReference>
<evidence type="ECO:0000256" key="1">
    <source>
        <dbReference type="ARBA" id="ARBA00023015"/>
    </source>
</evidence>
<comment type="caution">
    <text evidence="6">The sequence shown here is derived from an EMBL/GenBank/DDBJ whole genome shotgun (WGS) entry which is preliminary data.</text>
</comment>
<organism evidence="6 8">
    <name type="scientific">Lysinibacillus xylanilyticus</name>
    <dbReference type="NCBI Taxonomy" id="582475"/>
    <lineage>
        <taxon>Bacteria</taxon>
        <taxon>Bacillati</taxon>
        <taxon>Bacillota</taxon>
        <taxon>Bacilli</taxon>
        <taxon>Bacillales</taxon>
        <taxon>Bacillaceae</taxon>
        <taxon>Lysinibacillus</taxon>
    </lineage>
</organism>
<dbReference type="InterPro" id="IPR036390">
    <property type="entry name" value="WH_DNA-bd_sf"/>
</dbReference>
<dbReference type="GO" id="GO:0006813">
    <property type="term" value="P:potassium ion transport"/>
    <property type="evidence" value="ECO:0007669"/>
    <property type="project" value="InterPro"/>
</dbReference>
<evidence type="ECO:0000259" key="4">
    <source>
        <dbReference type="PROSITE" id="PS50949"/>
    </source>
</evidence>
<evidence type="ECO:0000313" key="9">
    <source>
        <dbReference type="Proteomes" id="UP001527052"/>
    </source>
</evidence>
<keyword evidence="1" id="KW-0805">Transcription regulation</keyword>
<dbReference type="OrthoDB" id="226679at2"/>
<dbReference type="GO" id="GO:0045892">
    <property type="term" value="P:negative regulation of DNA-templated transcription"/>
    <property type="evidence" value="ECO:0007669"/>
    <property type="project" value="TreeGrafter"/>
</dbReference>
<accession>A0A0K9F6M4</accession>
<dbReference type="EMBL" id="JAMDLZ010000004">
    <property type="protein sequence ID" value="MCY9545562.1"/>
    <property type="molecule type" value="Genomic_DNA"/>
</dbReference>
<dbReference type="CDD" id="cd07377">
    <property type="entry name" value="WHTH_GntR"/>
    <property type="match status" value="1"/>
</dbReference>
<dbReference type="EMBL" id="LFXJ01000010">
    <property type="protein sequence ID" value="KMY29761.1"/>
    <property type="molecule type" value="Genomic_DNA"/>
</dbReference>
<dbReference type="PROSITE" id="PS51202">
    <property type="entry name" value="RCK_C"/>
    <property type="match status" value="1"/>
</dbReference>
<dbReference type="Gene3D" id="3.30.70.1450">
    <property type="entry name" value="Regulator of K+ conductance, C-terminal domain"/>
    <property type="match status" value="1"/>
</dbReference>
<evidence type="ECO:0000256" key="3">
    <source>
        <dbReference type="ARBA" id="ARBA00023163"/>
    </source>
</evidence>
<dbReference type="GO" id="GO:0008324">
    <property type="term" value="F:monoatomic cation transmembrane transporter activity"/>
    <property type="evidence" value="ECO:0007669"/>
    <property type="project" value="InterPro"/>
</dbReference>
<dbReference type="InterPro" id="IPR006037">
    <property type="entry name" value="RCK_C"/>
</dbReference>
<dbReference type="PROSITE" id="PS50949">
    <property type="entry name" value="HTH_GNTR"/>
    <property type="match status" value="1"/>
</dbReference>
<evidence type="ECO:0000313" key="7">
    <source>
        <dbReference type="EMBL" id="MCY9545562.1"/>
    </source>
</evidence>
<keyword evidence="2" id="KW-0238">DNA-binding</keyword>
<dbReference type="Proteomes" id="UP001527052">
    <property type="component" value="Unassembled WGS sequence"/>
</dbReference>
<dbReference type="GO" id="GO:0003677">
    <property type="term" value="F:DNA binding"/>
    <property type="evidence" value="ECO:0007669"/>
    <property type="project" value="UniProtKB-KW"/>
</dbReference>
<keyword evidence="3" id="KW-0804">Transcription</keyword>
<dbReference type="PATRIC" id="fig|582475.4.peg.3517"/>
<evidence type="ECO:0000259" key="5">
    <source>
        <dbReference type="PROSITE" id="PS51202"/>
    </source>
</evidence>
<gene>
    <name evidence="6" type="ORF">ACZ11_22010</name>
    <name evidence="7" type="ORF">M5W82_01260</name>
</gene>
<dbReference type="GeneID" id="96600888"/>
<dbReference type="InterPro" id="IPR036388">
    <property type="entry name" value="WH-like_DNA-bd_sf"/>
</dbReference>